<dbReference type="InterPro" id="IPR013424">
    <property type="entry name" value="Ice-binding_C"/>
</dbReference>
<dbReference type="NCBIfam" id="TIGR02595">
    <property type="entry name" value="PEP_CTERM"/>
    <property type="match status" value="1"/>
</dbReference>
<sequence length="232" mass="25024">MFKTSLLIIAALIGFQASAATQVWDLSNSSGTSSSLSMNINGVNANITGWSGTGYQNMRQAWIGQWSSGSGVIHDWNEYNSNTHHSMDNSGQYDAMLITFDQEVSLDSFSIGWHYNDSDVSVAAYTGNGSMTDLSGTSWNSFLTSGWTSQGSFSDVANNTYQSISPTVTSKSWLISAYNPFIANMGWSTGNDFMKLSGLQTSQKITTEVPEPAAIALFLLGLATLAGRKRNV</sequence>
<protein>
    <recommendedName>
        <fullName evidence="2">Ice-binding protein C-terminal domain-containing protein</fullName>
    </recommendedName>
</protein>
<evidence type="ECO:0000259" key="2">
    <source>
        <dbReference type="Pfam" id="PF07589"/>
    </source>
</evidence>
<dbReference type="Pfam" id="PF07589">
    <property type="entry name" value="PEP-CTERM"/>
    <property type="match status" value="1"/>
</dbReference>
<feature type="domain" description="Ice-binding protein C-terminal" evidence="2">
    <location>
        <begin position="209"/>
        <end position="230"/>
    </location>
</feature>
<dbReference type="AlphaFoldDB" id="A0A0U2RK19"/>
<evidence type="ECO:0000313" key="3">
    <source>
        <dbReference type="EMBL" id="ALS97610.1"/>
    </source>
</evidence>
<accession>A0A0U2RK19</accession>
<organism evidence="3 4">
    <name type="scientific">Lacimicrobium alkaliphilum</name>
    <dbReference type="NCBI Taxonomy" id="1526571"/>
    <lineage>
        <taxon>Bacteria</taxon>
        <taxon>Pseudomonadati</taxon>
        <taxon>Pseudomonadota</taxon>
        <taxon>Gammaproteobacteria</taxon>
        <taxon>Alteromonadales</taxon>
        <taxon>Alteromonadaceae</taxon>
        <taxon>Lacimicrobium</taxon>
    </lineage>
</organism>
<dbReference type="KEGG" id="lal:AT746_04545"/>
<keyword evidence="1" id="KW-0732">Signal</keyword>
<keyword evidence="4" id="KW-1185">Reference proteome</keyword>
<dbReference type="NCBIfam" id="NF041927">
    <property type="entry name" value="Xrt_dep_XDP1"/>
    <property type="match status" value="1"/>
</dbReference>
<evidence type="ECO:0000256" key="1">
    <source>
        <dbReference type="SAM" id="SignalP"/>
    </source>
</evidence>
<feature type="signal peptide" evidence="1">
    <location>
        <begin position="1"/>
        <end position="19"/>
    </location>
</feature>
<dbReference type="Proteomes" id="UP000068447">
    <property type="component" value="Chromosome"/>
</dbReference>
<dbReference type="STRING" id="1526571.AT746_04545"/>
<dbReference type="OrthoDB" id="6117416at2"/>
<proteinExistence type="predicted"/>
<evidence type="ECO:0000313" key="4">
    <source>
        <dbReference type="Proteomes" id="UP000068447"/>
    </source>
</evidence>
<dbReference type="RefSeq" id="WP_062477052.1">
    <property type="nucleotide sequence ID" value="NZ_CP013650.1"/>
</dbReference>
<dbReference type="InterPro" id="IPR049672">
    <property type="entry name" value="Xrt_dep_XDP1"/>
</dbReference>
<gene>
    <name evidence="3" type="ORF">AT746_04545</name>
</gene>
<dbReference type="EMBL" id="CP013650">
    <property type="protein sequence ID" value="ALS97610.1"/>
    <property type="molecule type" value="Genomic_DNA"/>
</dbReference>
<reference evidence="3 4" key="1">
    <citation type="submission" date="2015-12" db="EMBL/GenBank/DDBJ databases">
        <title>Complete genome of Lacimicrobium alkaliphilum KCTC 32984.</title>
        <authorList>
            <person name="Kim S.-G."/>
            <person name="Lee Y.-J."/>
        </authorList>
    </citation>
    <scope>NUCLEOTIDE SEQUENCE [LARGE SCALE GENOMIC DNA]</scope>
    <source>
        <strain evidence="3 4">YelD216</strain>
    </source>
</reference>
<name>A0A0U2RK19_9ALTE</name>
<feature type="chain" id="PRO_5006832127" description="Ice-binding protein C-terminal domain-containing protein" evidence="1">
    <location>
        <begin position="20"/>
        <end position="232"/>
    </location>
</feature>